<proteinExistence type="predicted"/>
<comment type="caution">
    <text evidence="2">The sequence shown here is derived from an EMBL/GenBank/DDBJ whole genome shotgun (WGS) entry which is preliminary data.</text>
</comment>
<dbReference type="RefSeq" id="WP_332867116.1">
    <property type="nucleotide sequence ID" value="NZ_JBAFSM010000054.1"/>
</dbReference>
<accession>A0AAW9QZ74</accession>
<dbReference type="Pfam" id="PF05685">
    <property type="entry name" value="Uma2"/>
    <property type="match status" value="1"/>
</dbReference>
<dbReference type="PANTHER" id="PTHR34107:SF5">
    <property type="entry name" value="SLL1355 PROTEIN"/>
    <property type="match status" value="1"/>
</dbReference>
<sequence>MLETTTKKLTLEEFLLLPETEPASEYIDGEVSQKEMPQGKHSRVQGKLVTAINAIAELARSALAFPELRCTFGGRSIVPDVVVLEWNKIPVDATGEIQNVIVTPPDWIVEILSPDQDQTKVIKKILHCLNHGTRLGWMIDPKSKTILAFPAGQQPRAFEEAGEVLPVLESIEGLELSIETIFGWLKI</sequence>
<dbReference type="Proteomes" id="UP001328733">
    <property type="component" value="Unassembled WGS sequence"/>
</dbReference>
<keyword evidence="3" id="KW-1185">Reference proteome</keyword>
<dbReference type="AlphaFoldDB" id="A0AAW9QZ74"/>
<dbReference type="Gene3D" id="3.90.1570.10">
    <property type="entry name" value="tt1808, chain A"/>
    <property type="match status" value="1"/>
</dbReference>
<gene>
    <name evidence="2" type="ORF">V0288_21090</name>
</gene>
<keyword evidence="2" id="KW-0255">Endonuclease</keyword>
<dbReference type="GO" id="GO:0004519">
    <property type="term" value="F:endonuclease activity"/>
    <property type="evidence" value="ECO:0007669"/>
    <property type="project" value="UniProtKB-KW"/>
</dbReference>
<keyword evidence="2" id="KW-0378">Hydrolase</keyword>
<evidence type="ECO:0000313" key="2">
    <source>
        <dbReference type="EMBL" id="MEG3439636.1"/>
    </source>
</evidence>
<dbReference type="PANTHER" id="PTHR34107">
    <property type="entry name" value="SLL0198 PROTEIN-RELATED"/>
    <property type="match status" value="1"/>
</dbReference>
<feature type="domain" description="Putative restriction endonuclease" evidence="1">
    <location>
        <begin position="11"/>
        <end position="179"/>
    </location>
</feature>
<dbReference type="InterPro" id="IPR012296">
    <property type="entry name" value="Nuclease_put_TT1808"/>
</dbReference>
<dbReference type="InterPro" id="IPR011335">
    <property type="entry name" value="Restrct_endonuc-II-like"/>
</dbReference>
<name>A0AAW9QZ74_9CHRO</name>
<reference evidence="2 3" key="1">
    <citation type="submission" date="2024-01" db="EMBL/GenBank/DDBJ databases">
        <title>Genomic insights into the taxonomy and metabolism of the cyanobacterium Pannus brasiliensis CCIBt3594.</title>
        <authorList>
            <person name="Machado M."/>
            <person name="Botero N.B."/>
            <person name="Andreote A.P.D."/>
            <person name="Feitosa A.M.T."/>
            <person name="Popin R."/>
            <person name="Sivonen K."/>
            <person name="Fiore M.F."/>
        </authorList>
    </citation>
    <scope>NUCLEOTIDE SEQUENCE [LARGE SCALE GENOMIC DNA]</scope>
    <source>
        <strain evidence="2 3">CCIBt3594</strain>
    </source>
</reference>
<dbReference type="InterPro" id="IPR008538">
    <property type="entry name" value="Uma2"/>
</dbReference>
<protein>
    <submittedName>
        <fullName evidence="2">Uma2 family endonuclease</fullName>
    </submittedName>
</protein>
<dbReference type="CDD" id="cd06260">
    <property type="entry name" value="DUF820-like"/>
    <property type="match status" value="1"/>
</dbReference>
<dbReference type="SUPFAM" id="SSF52980">
    <property type="entry name" value="Restriction endonuclease-like"/>
    <property type="match status" value="1"/>
</dbReference>
<evidence type="ECO:0000313" key="3">
    <source>
        <dbReference type="Proteomes" id="UP001328733"/>
    </source>
</evidence>
<evidence type="ECO:0000259" key="1">
    <source>
        <dbReference type="Pfam" id="PF05685"/>
    </source>
</evidence>
<dbReference type="EMBL" id="JBAFSM010000054">
    <property type="protein sequence ID" value="MEG3439636.1"/>
    <property type="molecule type" value="Genomic_DNA"/>
</dbReference>
<organism evidence="2 3">
    <name type="scientific">Pannus brasiliensis CCIBt3594</name>
    <dbReference type="NCBI Taxonomy" id="1427578"/>
    <lineage>
        <taxon>Bacteria</taxon>
        <taxon>Bacillati</taxon>
        <taxon>Cyanobacteriota</taxon>
        <taxon>Cyanophyceae</taxon>
        <taxon>Oscillatoriophycideae</taxon>
        <taxon>Chroococcales</taxon>
        <taxon>Microcystaceae</taxon>
        <taxon>Pannus</taxon>
    </lineage>
</organism>
<keyword evidence="2" id="KW-0540">Nuclease</keyword>